<feature type="non-terminal residue" evidence="2">
    <location>
        <position position="540"/>
    </location>
</feature>
<dbReference type="InterPro" id="IPR036691">
    <property type="entry name" value="Endo/exonu/phosph_ase_sf"/>
</dbReference>
<evidence type="ECO:0000313" key="2">
    <source>
        <dbReference type="EMBL" id="VEN56008.1"/>
    </source>
</evidence>
<keyword evidence="3" id="KW-1185">Reference proteome</keyword>
<evidence type="ECO:0000313" key="3">
    <source>
        <dbReference type="Proteomes" id="UP000410492"/>
    </source>
</evidence>
<dbReference type="InterPro" id="IPR005135">
    <property type="entry name" value="Endo/exonuclease/phosphatase"/>
</dbReference>
<dbReference type="Pfam" id="PF03372">
    <property type="entry name" value="Exo_endo_phos"/>
    <property type="match status" value="1"/>
</dbReference>
<accession>A0A653D791</accession>
<gene>
    <name evidence="2" type="ORF">CALMAC_LOCUS15020</name>
</gene>
<dbReference type="SUPFAM" id="SSF56219">
    <property type="entry name" value="DNase I-like"/>
    <property type="match status" value="1"/>
</dbReference>
<dbReference type="GO" id="GO:0003824">
    <property type="term" value="F:catalytic activity"/>
    <property type="evidence" value="ECO:0007669"/>
    <property type="project" value="InterPro"/>
</dbReference>
<feature type="domain" description="Endonuclease/exonuclease/phosphatase" evidence="1">
    <location>
        <begin position="7"/>
        <end position="204"/>
    </location>
</feature>
<dbReference type="PANTHER" id="PTHR33395:SF22">
    <property type="entry name" value="REVERSE TRANSCRIPTASE DOMAIN-CONTAINING PROTEIN"/>
    <property type="match status" value="1"/>
</dbReference>
<proteinExistence type="predicted"/>
<dbReference type="AlphaFoldDB" id="A0A653D791"/>
<evidence type="ECO:0000259" key="1">
    <source>
        <dbReference type="Pfam" id="PF03372"/>
    </source>
</evidence>
<organism evidence="2 3">
    <name type="scientific">Callosobruchus maculatus</name>
    <name type="common">Southern cowpea weevil</name>
    <name type="synonym">Pulse bruchid</name>
    <dbReference type="NCBI Taxonomy" id="64391"/>
    <lineage>
        <taxon>Eukaryota</taxon>
        <taxon>Metazoa</taxon>
        <taxon>Ecdysozoa</taxon>
        <taxon>Arthropoda</taxon>
        <taxon>Hexapoda</taxon>
        <taxon>Insecta</taxon>
        <taxon>Pterygota</taxon>
        <taxon>Neoptera</taxon>
        <taxon>Endopterygota</taxon>
        <taxon>Coleoptera</taxon>
        <taxon>Polyphaga</taxon>
        <taxon>Cucujiformia</taxon>
        <taxon>Chrysomeloidea</taxon>
        <taxon>Chrysomelidae</taxon>
        <taxon>Bruchinae</taxon>
        <taxon>Bruchini</taxon>
        <taxon>Callosobruchus</taxon>
    </lineage>
</organism>
<dbReference type="Gene3D" id="3.60.10.10">
    <property type="entry name" value="Endonuclease/exonuclease/phosphatase"/>
    <property type="match status" value="1"/>
</dbReference>
<name>A0A653D791_CALMS</name>
<sequence>MVKFGHLNVRSLLSDFSKFVDLISEDFDLFAITETWLSSSIPTSSISLTNYNFFRNDRDGRGGGVGVYVKSCLPVTILDISTDNLAMESLWIKIIIHKTVFCVGIVYRPPSNNCNDFVLAMDNILPQCLTNFENVMVLGDFNINLQQPDNVLSSCFKCYGFTQLVMEPTRITSSTSTLLDGVFTNAVHFCTDVLVLDSNAISDHQLVCCHLHLPNKVNAQKFVTFRDYKNFDEVAFSRDLANIDWFKIIEIENIDNKVKFFTENIVNTFCHHAPVRTVRVSKPRAPWLTYPLRIILKERDDALRKFKADKTPANWNAYKEKRNFALASIRREKTAYLSFLEQRRMSKELWHELKNLSVSSTKNQSTKLPEDLRDPTHANNYFCSVFDRSEANPLVLDYYEKNLFNMNKFSFVPVDPSVIQSVVMSLKSNAAGIDTISLSMLKLCLPIIIPYLTHIVNVCLETGYFPSSWKVALINPVPKVKNPKEYSDLRPISLLCVLSKVLEKVAYLQIIEFVNTNGILPASQSGFRKSHSTTTSLLNL</sequence>
<reference evidence="2 3" key="1">
    <citation type="submission" date="2019-01" db="EMBL/GenBank/DDBJ databases">
        <authorList>
            <person name="Sayadi A."/>
        </authorList>
    </citation>
    <scope>NUCLEOTIDE SEQUENCE [LARGE SCALE GENOMIC DNA]</scope>
</reference>
<dbReference type="PANTHER" id="PTHR33395">
    <property type="entry name" value="TRANSCRIPTASE, PUTATIVE-RELATED-RELATED"/>
    <property type="match status" value="1"/>
</dbReference>
<dbReference type="OrthoDB" id="6781885at2759"/>
<dbReference type="Proteomes" id="UP000410492">
    <property type="component" value="Unassembled WGS sequence"/>
</dbReference>
<dbReference type="EMBL" id="CAACVG010010519">
    <property type="protein sequence ID" value="VEN56008.1"/>
    <property type="molecule type" value="Genomic_DNA"/>
</dbReference>
<protein>
    <recommendedName>
        <fullName evidence="1">Endonuclease/exonuclease/phosphatase domain-containing protein</fullName>
    </recommendedName>
</protein>